<evidence type="ECO:0000256" key="7">
    <source>
        <dbReference type="SAM" id="MobiDB-lite"/>
    </source>
</evidence>
<proteinExistence type="inferred from homology"/>
<dbReference type="EMBL" id="BTFW01000001">
    <property type="protein sequence ID" value="GMM61400.1"/>
    <property type="molecule type" value="Genomic_DNA"/>
</dbReference>
<evidence type="ECO:0000256" key="1">
    <source>
        <dbReference type="ARBA" id="ARBA00022490"/>
    </source>
</evidence>
<name>A0ABQ6P964_9SPHN</name>
<keyword evidence="4 6" id="KW-0808">Transferase</keyword>
<evidence type="ECO:0000256" key="2">
    <source>
        <dbReference type="ARBA" id="ARBA00022552"/>
    </source>
</evidence>
<organism evidence="8 9">
    <name type="scientific">Novosphingobium pituita</name>
    <dbReference type="NCBI Taxonomy" id="3056842"/>
    <lineage>
        <taxon>Bacteria</taxon>
        <taxon>Pseudomonadati</taxon>
        <taxon>Pseudomonadota</taxon>
        <taxon>Alphaproteobacteria</taxon>
        <taxon>Sphingomonadales</taxon>
        <taxon>Sphingomonadaceae</taxon>
        <taxon>Novosphingobium</taxon>
    </lineage>
</organism>
<evidence type="ECO:0000256" key="6">
    <source>
        <dbReference type="HAMAP-Rule" id="MF_00074"/>
    </source>
</evidence>
<comment type="catalytic activity">
    <reaction evidence="6">
        <text>guanosine(527) in 16S rRNA + S-adenosyl-L-methionine = N(7)-methylguanosine(527) in 16S rRNA + S-adenosyl-L-homocysteine</text>
        <dbReference type="Rhea" id="RHEA:42732"/>
        <dbReference type="Rhea" id="RHEA-COMP:10209"/>
        <dbReference type="Rhea" id="RHEA-COMP:10210"/>
        <dbReference type="ChEBI" id="CHEBI:57856"/>
        <dbReference type="ChEBI" id="CHEBI:59789"/>
        <dbReference type="ChEBI" id="CHEBI:74269"/>
        <dbReference type="ChEBI" id="CHEBI:74480"/>
        <dbReference type="EC" id="2.1.1.170"/>
    </reaction>
</comment>
<keyword evidence="5 6" id="KW-0949">S-adenosyl-L-methionine</keyword>
<evidence type="ECO:0000256" key="4">
    <source>
        <dbReference type="ARBA" id="ARBA00022679"/>
    </source>
</evidence>
<feature type="binding site" evidence="6">
    <location>
        <begin position="147"/>
        <end position="148"/>
    </location>
    <ligand>
        <name>S-adenosyl-L-methionine</name>
        <dbReference type="ChEBI" id="CHEBI:59789"/>
    </ligand>
</feature>
<comment type="function">
    <text evidence="6">Specifically methylates the N7 position of guanine in position 527 of 16S rRNA.</text>
</comment>
<protein>
    <recommendedName>
        <fullName evidence="6">Ribosomal RNA small subunit methyltransferase G</fullName>
        <ecNumber evidence="6">2.1.1.170</ecNumber>
    </recommendedName>
    <alternativeName>
        <fullName evidence="6">16S rRNA 7-methylguanosine methyltransferase</fullName>
        <shortName evidence="6">16S rRNA m7G methyltransferase</shortName>
    </alternativeName>
</protein>
<dbReference type="SUPFAM" id="SSF53335">
    <property type="entry name" value="S-adenosyl-L-methionine-dependent methyltransferases"/>
    <property type="match status" value="1"/>
</dbReference>
<comment type="caution">
    <text evidence="6">Lacks conserved residue(s) required for the propagation of feature annotation.</text>
</comment>
<feature type="binding site" evidence="6">
    <location>
        <position position="101"/>
    </location>
    <ligand>
        <name>S-adenosyl-L-methionine</name>
        <dbReference type="ChEBI" id="CHEBI:59789"/>
    </ligand>
</feature>
<keyword evidence="1 6" id="KW-0963">Cytoplasm</keyword>
<dbReference type="PANTHER" id="PTHR31760:SF0">
    <property type="entry name" value="S-ADENOSYL-L-METHIONINE-DEPENDENT METHYLTRANSFERASES SUPERFAMILY PROTEIN"/>
    <property type="match status" value="1"/>
</dbReference>
<evidence type="ECO:0000256" key="3">
    <source>
        <dbReference type="ARBA" id="ARBA00022603"/>
    </source>
</evidence>
<keyword evidence="9" id="KW-1185">Reference proteome</keyword>
<dbReference type="EC" id="2.1.1.170" evidence="6"/>
<feature type="region of interest" description="Disordered" evidence="7">
    <location>
        <begin position="223"/>
        <end position="245"/>
    </location>
</feature>
<comment type="subcellular location">
    <subcellularLocation>
        <location evidence="6">Cytoplasm</location>
    </subcellularLocation>
</comment>
<dbReference type="InterPro" id="IPR003682">
    <property type="entry name" value="rRNA_ssu_MeTfrase_G"/>
</dbReference>
<accession>A0ABQ6P964</accession>
<keyword evidence="2 6" id="KW-0698">rRNA processing</keyword>
<sequence length="245" mass="26969">MQGNSQETTMVQAPITTPITTEAEARDWLRRVLHVDDMTMARLARLVDLLVEENERQNLIARGTIPMVWQRHIVDSAQLLAVPRETLPEGSWLDLGTGAGFPGLVIAALQPERPVTLVDSRRLRTEWLARAAQELDLAHVQVVLARVEDLPDQQHAVLSARAFAPLDKLLAISARFSTSETVWLLPKGAKAAQELAILPETWRHLFHVEQSLTDPAAGVIAGRLLGGNPPKPARPGGSLQRGSRR</sequence>
<comment type="similarity">
    <text evidence="6">Belongs to the methyltransferase superfamily. RNA methyltransferase RsmG family.</text>
</comment>
<dbReference type="NCBIfam" id="TIGR00138">
    <property type="entry name" value="rsmG_gidB"/>
    <property type="match status" value="1"/>
</dbReference>
<feature type="binding site" evidence="6">
    <location>
        <position position="161"/>
    </location>
    <ligand>
        <name>S-adenosyl-L-methionine</name>
        <dbReference type="ChEBI" id="CHEBI:59789"/>
    </ligand>
</feature>
<dbReference type="Pfam" id="PF02527">
    <property type="entry name" value="GidB"/>
    <property type="match status" value="1"/>
</dbReference>
<comment type="caution">
    <text evidence="8">The sequence shown here is derived from an EMBL/GenBank/DDBJ whole genome shotgun (WGS) entry which is preliminary data.</text>
</comment>
<dbReference type="PANTHER" id="PTHR31760">
    <property type="entry name" value="S-ADENOSYL-L-METHIONINE-DEPENDENT METHYLTRANSFERASES SUPERFAMILY PROTEIN"/>
    <property type="match status" value="1"/>
</dbReference>
<gene>
    <name evidence="6 8" type="primary">rsmG</name>
    <name evidence="8" type="ORF">NUTIK01_21770</name>
</gene>
<evidence type="ECO:0000313" key="9">
    <source>
        <dbReference type="Proteomes" id="UP001187221"/>
    </source>
</evidence>
<dbReference type="Gene3D" id="3.40.50.150">
    <property type="entry name" value="Vaccinia Virus protein VP39"/>
    <property type="match status" value="1"/>
</dbReference>
<evidence type="ECO:0000313" key="8">
    <source>
        <dbReference type="EMBL" id="GMM61400.1"/>
    </source>
</evidence>
<evidence type="ECO:0000256" key="5">
    <source>
        <dbReference type="ARBA" id="ARBA00022691"/>
    </source>
</evidence>
<reference evidence="8 9" key="1">
    <citation type="submission" date="2023-06" db="EMBL/GenBank/DDBJ databases">
        <title>Draft genome sequence of Novosphingobium sp. strain IK01.</title>
        <authorList>
            <person name="Hatamoto M."/>
            <person name="Ikarashi T."/>
            <person name="Yamaguchi T."/>
        </authorList>
    </citation>
    <scope>NUCLEOTIDE SEQUENCE [LARGE SCALE GENOMIC DNA]</scope>
    <source>
        <strain evidence="8 9">IK01</strain>
    </source>
</reference>
<dbReference type="Proteomes" id="UP001187221">
    <property type="component" value="Unassembled WGS sequence"/>
</dbReference>
<feature type="binding site" evidence="6">
    <location>
        <position position="96"/>
    </location>
    <ligand>
        <name>S-adenosyl-L-methionine</name>
        <dbReference type="ChEBI" id="CHEBI:59789"/>
    </ligand>
</feature>
<dbReference type="HAMAP" id="MF_00074">
    <property type="entry name" value="16SrRNA_methyltr_G"/>
    <property type="match status" value="1"/>
</dbReference>
<dbReference type="InterPro" id="IPR029063">
    <property type="entry name" value="SAM-dependent_MTases_sf"/>
</dbReference>
<keyword evidence="3 6" id="KW-0489">Methyltransferase</keyword>